<protein>
    <submittedName>
        <fullName evidence="1">N4-gp56 family major capsid protein</fullName>
    </submittedName>
</protein>
<dbReference type="NCBIfam" id="TIGR04387">
    <property type="entry name" value="capsid_maj_N4"/>
    <property type="match status" value="1"/>
</dbReference>
<gene>
    <name evidence="1" type="ORF">BZG00_15750</name>
</gene>
<name>A0AB36JVC3_9GAMM</name>
<accession>A0AB36JVC3</accession>
<dbReference type="Proteomes" id="UP000189021">
    <property type="component" value="Unassembled WGS sequence"/>
</dbReference>
<keyword evidence="2" id="KW-1185">Reference proteome</keyword>
<reference evidence="1 2" key="1">
    <citation type="journal article" date="2017" name="Genome Announc.">
        <title>Draft Genome Sequences of Salinivibrio proteolyticus, Salinivibrio sharmensis, Salinivibrio siamensis, Salinivibrio costicola subsp. alcaliphilus, Salinivibrio costicola subsp. vallismortis, and 29 New Isolates Belonging to the Genus Salinivibrio.</title>
        <authorList>
            <person name="Lopez-Hermoso C."/>
            <person name="de la Haba R.R."/>
            <person name="Sanchez-Porro C."/>
            <person name="Bayliss S.C."/>
            <person name="Feil E.J."/>
            <person name="Ventosa A."/>
        </authorList>
    </citation>
    <scope>NUCLEOTIDE SEQUENCE [LARGE SCALE GENOMIC DNA]</scope>
    <source>
        <strain evidence="1 2">AL184</strain>
    </source>
</reference>
<dbReference type="EMBL" id="MUEK01000048">
    <property type="protein sequence ID" value="OOE36702.1"/>
    <property type="molecule type" value="Genomic_DNA"/>
</dbReference>
<comment type="caution">
    <text evidence="1">The sequence shown here is derived from an EMBL/GenBank/DDBJ whole genome shotgun (WGS) entry which is preliminary data.</text>
</comment>
<evidence type="ECO:0000313" key="2">
    <source>
        <dbReference type="Proteomes" id="UP000189021"/>
    </source>
</evidence>
<sequence length="153" mass="16162">MGANVKGDLETLTRGTVADNGTTEFVYIPAHKYGSAATLAEGEVGAMHEVRFIESESAVVYAGQGADATGYTGNLSVTNGKFDAFPILFPTQGAFATVGLKGQGKIKFNSKSPEVVENANPYGTNGFFSYNFFYAGIILEEEKLLKILVSASA</sequence>
<evidence type="ECO:0000313" key="1">
    <source>
        <dbReference type="EMBL" id="OOE36702.1"/>
    </source>
</evidence>
<proteinExistence type="predicted"/>
<organism evidence="1 2">
    <name type="scientific">Salinivibrio kushneri</name>
    <dbReference type="NCBI Taxonomy" id="1908198"/>
    <lineage>
        <taxon>Bacteria</taxon>
        <taxon>Pseudomonadati</taxon>
        <taxon>Pseudomonadota</taxon>
        <taxon>Gammaproteobacteria</taxon>
        <taxon>Vibrionales</taxon>
        <taxon>Vibrionaceae</taxon>
        <taxon>Salinivibrio</taxon>
    </lineage>
</organism>
<dbReference type="AlphaFoldDB" id="A0AB36JVC3"/>